<feature type="domain" description="RagB/SusD" evidence="6">
    <location>
        <begin position="7"/>
        <end position="80"/>
    </location>
</feature>
<gene>
    <name evidence="7" type="ORF">HHL22_19985</name>
</gene>
<dbReference type="SUPFAM" id="SSF48452">
    <property type="entry name" value="TPR-like"/>
    <property type="match status" value="1"/>
</dbReference>
<evidence type="ECO:0000256" key="3">
    <source>
        <dbReference type="ARBA" id="ARBA00022729"/>
    </source>
</evidence>
<comment type="similarity">
    <text evidence="2">Belongs to the SusD family.</text>
</comment>
<dbReference type="Pfam" id="PF07980">
    <property type="entry name" value="SusD_RagB"/>
    <property type="match status" value="1"/>
</dbReference>
<accession>A0A7Y0AHI6</accession>
<comment type="subcellular location">
    <subcellularLocation>
        <location evidence="1">Cell outer membrane</location>
    </subcellularLocation>
</comment>
<keyword evidence="3" id="KW-0732">Signal</keyword>
<dbReference type="GO" id="GO:0009279">
    <property type="term" value="C:cell outer membrane"/>
    <property type="evidence" value="ECO:0007669"/>
    <property type="project" value="UniProtKB-SubCell"/>
</dbReference>
<keyword evidence="5" id="KW-0998">Cell outer membrane</keyword>
<evidence type="ECO:0000256" key="2">
    <source>
        <dbReference type="ARBA" id="ARBA00006275"/>
    </source>
</evidence>
<proteinExistence type="inferred from homology"/>
<dbReference type="EMBL" id="JABBGH010000003">
    <property type="protein sequence ID" value="NML67489.1"/>
    <property type="molecule type" value="Genomic_DNA"/>
</dbReference>
<sequence length="104" mass="11265">METQTIFAECSARADGAATALTALNKIRARDASLYAGNGGVYMAYASSDFASSDALLKEILTEKYLALIGQIEEFNDVRRTNNLIGVPLNTTTATMLPQRLLYP</sequence>
<keyword evidence="4" id="KW-0472">Membrane</keyword>
<dbReference type="AlphaFoldDB" id="A0A7Y0AHI6"/>
<evidence type="ECO:0000313" key="7">
    <source>
        <dbReference type="EMBL" id="NML67489.1"/>
    </source>
</evidence>
<evidence type="ECO:0000256" key="1">
    <source>
        <dbReference type="ARBA" id="ARBA00004442"/>
    </source>
</evidence>
<dbReference type="InterPro" id="IPR012944">
    <property type="entry name" value="SusD_RagB_dom"/>
</dbReference>
<dbReference type="InterPro" id="IPR011990">
    <property type="entry name" value="TPR-like_helical_dom_sf"/>
</dbReference>
<evidence type="ECO:0000259" key="6">
    <source>
        <dbReference type="Pfam" id="PF07980"/>
    </source>
</evidence>
<reference evidence="7 8" key="1">
    <citation type="submission" date="2020-04" db="EMBL/GenBank/DDBJ databases">
        <title>Hymenobacter polaris sp. nov., isolated from Arctic soil.</title>
        <authorList>
            <person name="Dahal R.H."/>
        </authorList>
    </citation>
    <scope>NUCLEOTIDE SEQUENCE [LARGE SCALE GENOMIC DNA]</scope>
    <source>
        <strain evidence="7 8">RP-2-7</strain>
    </source>
</reference>
<dbReference type="Gene3D" id="1.25.40.390">
    <property type="match status" value="1"/>
</dbReference>
<evidence type="ECO:0000256" key="4">
    <source>
        <dbReference type="ARBA" id="ARBA00023136"/>
    </source>
</evidence>
<dbReference type="Proteomes" id="UP000559626">
    <property type="component" value="Unassembled WGS sequence"/>
</dbReference>
<name>A0A7Y0AHI6_9BACT</name>
<evidence type="ECO:0000313" key="8">
    <source>
        <dbReference type="Proteomes" id="UP000559626"/>
    </source>
</evidence>
<evidence type="ECO:0000256" key="5">
    <source>
        <dbReference type="ARBA" id="ARBA00023237"/>
    </source>
</evidence>
<comment type="caution">
    <text evidence="7">The sequence shown here is derived from an EMBL/GenBank/DDBJ whole genome shotgun (WGS) entry which is preliminary data.</text>
</comment>
<organism evidence="7 8">
    <name type="scientific">Hymenobacter polaris</name>
    <dbReference type="NCBI Taxonomy" id="2682546"/>
    <lineage>
        <taxon>Bacteria</taxon>
        <taxon>Pseudomonadati</taxon>
        <taxon>Bacteroidota</taxon>
        <taxon>Cytophagia</taxon>
        <taxon>Cytophagales</taxon>
        <taxon>Hymenobacteraceae</taxon>
        <taxon>Hymenobacter</taxon>
    </lineage>
</organism>
<keyword evidence="8" id="KW-1185">Reference proteome</keyword>
<protein>
    <submittedName>
        <fullName evidence="7">RagB/SusD family nutrient uptake outer membrane protein</fullName>
    </submittedName>
</protein>